<dbReference type="Gene3D" id="3.40.1080.10">
    <property type="entry name" value="Glutaconate Coenzyme A-transferase"/>
    <property type="match status" value="1"/>
</dbReference>
<dbReference type="Gene3D" id="3.40.1080.20">
    <property type="entry name" value="Acetyl-CoA hydrolase/transferase C-terminal domain"/>
    <property type="match status" value="1"/>
</dbReference>
<name>A0A0R3TV63_RODNA</name>
<evidence type="ECO:0000256" key="1">
    <source>
        <dbReference type="ARBA" id="ARBA00009632"/>
    </source>
</evidence>
<evidence type="ECO:0000259" key="4">
    <source>
        <dbReference type="Pfam" id="PF13336"/>
    </source>
</evidence>
<dbReference type="InterPro" id="IPR046433">
    <property type="entry name" value="ActCoA_hydro"/>
</dbReference>
<dbReference type="InterPro" id="IPR003702">
    <property type="entry name" value="ActCoA_hydro_N"/>
</dbReference>
<dbReference type="STRING" id="102285.A0A0R3TV63"/>
<evidence type="ECO:0000259" key="3">
    <source>
        <dbReference type="Pfam" id="PF02550"/>
    </source>
</evidence>
<dbReference type="AlphaFoldDB" id="A0A0R3TV63"/>
<evidence type="ECO:0000313" key="5">
    <source>
        <dbReference type="EMBL" id="VDO11079.1"/>
    </source>
</evidence>
<dbReference type="InterPro" id="IPR026888">
    <property type="entry name" value="AcetylCoA_hyd_C"/>
</dbReference>
<dbReference type="SUPFAM" id="SSF100950">
    <property type="entry name" value="NagB/RpiA/CoA transferase-like"/>
    <property type="match status" value="2"/>
</dbReference>
<sequence length="460" mass="50475">MLAASVTKNCGRILTSFRHFISLATARAGGYPGFQEPNAPVPGRNPVWSETGSEIFKDLKSGDKIFVHGATGTPSVLLSYLYHHIREIDIKHLNVLCLMPMGPQSLFNEDVRDKVRLTTPLANKYCREAVNDGRADFIPISVSEMPLLYRQKHVDLDYALISVTPPDKHGFCSLGTFVGTTRSAVQNAKKIVAQVNPMQPITYGDSTIHISNIDYLINGPQQLFEHSWKTISPAEQKIANIIAENLVDNGATLQLSPSNISQQLTLQLRGHKDLGLHTECFGDGEVDLVHLGIINNLYKTILRGRIVASYVIGSKKTFNFINENPLVALYDIAWVNSPELIARNPKVTTISHAFEMDLSGQSSSDGYDGHIFTGVGGVIDYLRGASIASDGEGKPIIAMTSLNAEGKSAIVPFLSRGTSVVATRAHIHYVVTEYGIAYLFGKNIRQRAHALIQIAHPDYR</sequence>
<dbReference type="Pfam" id="PF13336">
    <property type="entry name" value="AcetylCoA_hyd_C"/>
    <property type="match status" value="1"/>
</dbReference>
<dbReference type="GO" id="GO:0008775">
    <property type="term" value="F:acetate CoA-transferase activity"/>
    <property type="evidence" value="ECO:0007669"/>
    <property type="project" value="InterPro"/>
</dbReference>
<dbReference type="OrthoDB" id="10250396at2759"/>
<dbReference type="InterPro" id="IPR038460">
    <property type="entry name" value="AcetylCoA_hyd_C_sf"/>
</dbReference>
<dbReference type="GO" id="GO:0006083">
    <property type="term" value="P:acetate metabolic process"/>
    <property type="evidence" value="ECO:0007669"/>
    <property type="project" value="InterPro"/>
</dbReference>
<dbReference type="EMBL" id="UZAE01013723">
    <property type="protein sequence ID" value="VDO11079.1"/>
    <property type="molecule type" value="Genomic_DNA"/>
</dbReference>
<proteinExistence type="inferred from homology"/>
<evidence type="ECO:0000256" key="2">
    <source>
        <dbReference type="ARBA" id="ARBA00022679"/>
    </source>
</evidence>
<comment type="similarity">
    <text evidence="1">Belongs to the acetyl-CoA hydrolase/transferase family.</text>
</comment>
<reference evidence="7" key="1">
    <citation type="submission" date="2017-02" db="UniProtKB">
        <authorList>
            <consortium name="WormBaseParasite"/>
        </authorList>
    </citation>
    <scope>IDENTIFICATION</scope>
</reference>
<feature type="domain" description="Acetyl-CoA hydrolase/transferase C-terminal" evidence="4">
    <location>
        <begin position="313"/>
        <end position="460"/>
    </location>
</feature>
<dbReference type="WBParaSite" id="HNAJ_0001169401-mRNA-1">
    <property type="protein sequence ID" value="HNAJ_0001169401-mRNA-1"/>
    <property type="gene ID" value="HNAJ_0001169401"/>
</dbReference>
<keyword evidence="2" id="KW-0808">Transferase</keyword>
<protein>
    <submittedName>
        <fullName evidence="7">Acetyl-CoA hydrolase</fullName>
    </submittedName>
</protein>
<reference evidence="5 6" key="2">
    <citation type="submission" date="2018-11" db="EMBL/GenBank/DDBJ databases">
        <authorList>
            <consortium name="Pathogen Informatics"/>
        </authorList>
    </citation>
    <scope>NUCLEOTIDE SEQUENCE [LARGE SCALE GENOMIC DNA]</scope>
</reference>
<organism evidence="7">
    <name type="scientific">Rodentolepis nana</name>
    <name type="common">Dwarf tapeworm</name>
    <name type="synonym">Hymenolepis nana</name>
    <dbReference type="NCBI Taxonomy" id="102285"/>
    <lineage>
        <taxon>Eukaryota</taxon>
        <taxon>Metazoa</taxon>
        <taxon>Spiralia</taxon>
        <taxon>Lophotrochozoa</taxon>
        <taxon>Platyhelminthes</taxon>
        <taxon>Cestoda</taxon>
        <taxon>Eucestoda</taxon>
        <taxon>Cyclophyllidea</taxon>
        <taxon>Hymenolepididae</taxon>
        <taxon>Rodentolepis</taxon>
    </lineage>
</organism>
<gene>
    <name evidence="5" type="ORF">HNAJ_LOCUS11684</name>
</gene>
<evidence type="ECO:0000313" key="7">
    <source>
        <dbReference type="WBParaSite" id="HNAJ_0001169401-mRNA-1"/>
    </source>
</evidence>
<evidence type="ECO:0000313" key="6">
    <source>
        <dbReference type="Proteomes" id="UP000278807"/>
    </source>
</evidence>
<accession>A0A0R3TV63</accession>
<dbReference type="GO" id="GO:0005739">
    <property type="term" value="C:mitochondrion"/>
    <property type="evidence" value="ECO:0007669"/>
    <property type="project" value="TreeGrafter"/>
</dbReference>
<dbReference type="Pfam" id="PF02550">
    <property type="entry name" value="AcetylCoA_hydro"/>
    <property type="match status" value="1"/>
</dbReference>
<dbReference type="PANTHER" id="PTHR21432:SF20">
    <property type="entry name" value="ACETYL-COA HYDROLASE"/>
    <property type="match status" value="1"/>
</dbReference>
<dbReference type="PANTHER" id="PTHR21432">
    <property type="entry name" value="ACETYL-COA HYDROLASE-RELATED"/>
    <property type="match status" value="1"/>
</dbReference>
<keyword evidence="6" id="KW-1185">Reference proteome</keyword>
<dbReference type="Proteomes" id="UP000278807">
    <property type="component" value="Unassembled WGS sequence"/>
</dbReference>
<dbReference type="Gene3D" id="3.30.750.70">
    <property type="entry name" value="4-hydroxybutyrate coenzyme like domains"/>
    <property type="match status" value="1"/>
</dbReference>
<dbReference type="InterPro" id="IPR037171">
    <property type="entry name" value="NagB/RpiA_transferase-like"/>
</dbReference>
<feature type="domain" description="Acetyl-CoA hydrolase/transferase N-terminal" evidence="3">
    <location>
        <begin position="54"/>
        <end position="220"/>
    </location>
</feature>